<dbReference type="Proteomes" id="UP000758603">
    <property type="component" value="Unassembled WGS sequence"/>
</dbReference>
<name>A0A9P8UFV7_9PEZI</name>
<gene>
    <name evidence="1" type="ORF">BKA67DRAFT_330691</name>
</gene>
<dbReference type="AlphaFoldDB" id="A0A9P8UFV7"/>
<dbReference type="OrthoDB" id="5295747at2759"/>
<reference evidence="1" key="1">
    <citation type="journal article" date="2021" name="Nat. Commun.">
        <title>Genetic determinants of endophytism in the Arabidopsis root mycobiome.</title>
        <authorList>
            <person name="Mesny F."/>
            <person name="Miyauchi S."/>
            <person name="Thiergart T."/>
            <person name="Pickel B."/>
            <person name="Atanasova L."/>
            <person name="Karlsson M."/>
            <person name="Huettel B."/>
            <person name="Barry K.W."/>
            <person name="Haridas S."/>
            <person name="Chen C."/>
            <person name="Bauer D."/>
            <person name="Andreopoulos W."/>
            <person name="Pangilinan J."/>
            <person name="LaButti K."/>
            <person name="Riley R."/>
            <person name="Lipzen A."/>
            <person name="Clum A."/>
            <person name="Drula E."/>
            <person name="Henrissat B."/>
            <person name="Kohler A."/>
            <person name="Grigoriev I.V."/>
            <person name="Martin F.M."/>
            <person name="Hacquard S."/>
        </authorList>
    </citation>
    <scope>NUCLEOTIDE SEQUENCE</scope>
    <source>
        <strain evidence="1">MPI-SDFR-AT-0073</strain>
    </source>
</reference>
<dbReference type="RefSeq" id="XP_045955780.1">
    <property type="nucleotide sequence ID" value="XM_046096242.1"/>
</dbReference>
<proteinExistence type="predicted"/>
<comment type="caution">
    <text evidence="1">The sequence shown here is derived from an EMBL/GenBank/DDBJ whole genome shotgun (WGS) entry which is preliminary data.</text>
</comment>
<accession>A0A9P8UFV7</accession>
<evidence type="ECO:0000313" key="2">
    <source>
        <dbReference type="Proteomes" id="UP000758603"/>
    </source>
</evidence>
<keyword evidence="2" id="KW-1185">Reference proteome</keyword>
<sequence>MGGVTFPAGLTSGNDLSRLIPGYSWYWANPSYQMGTYGIGTGYLAFWLYCSNGLVIHSWALSPSSEGDFGSPAWATVWHPNGLHEVVAVDADSNASDPWWSPYSGKKYFNKFNFNLSMRNASFYIEQSVRES</sequence>
<dbReference type="GeneID" id="70125135"/>
<organism evidence="1 2">
    <name type="scientific">Truncatella angustata</name>
    <dbReference type="NCBI Taxonomy" id="152316"/>
    <lineage>
        <taxon>Eukaryota</taxon>
        <taxon>Fungi</taxon>
        <taxon>Dikarya</taxon>
        <taxon>Ascomycota</taxon>
        <taxon>Pezizomycotina</taxon>
        <taxon>Sordariomycetes</taxon>
        <taxon>Xylariomycetidae</taxon>
        <taxon>Amphisphaeriales</taxon>
        <taxon>Sporocadaceae</taxon>
        <taxon>Truncatella</taxon>
    </lineage>
</organism>
<evidence type="ECO:0000313" key="1">
    <source>
        <dbReference type="EMBL" id="KAH6651502.1"/>
    </source>
</evidence>
<protein>
    <submittedName>
        <fullName evidence="1">Uncharacterized protein</fullName>
    </submittedName>
</protein>
<dbReference type="EMBL" id="JAGPXC010000006">
    <property type="protein sequence ID" value="KAH6651502.1"/>
    <property type="molecule type" value="Genomic_DNA"/>
</dbReference>